<evidence type="ECO:0000256" key="2">
    <source>
        <dbReference type="ARBA" id="ARBA00049988"/>
    </source>
</evidence>
<comment type="similarity">
    <text evidence="2">Belongs to the TacA antitoxin family.</text>
</comment>
<organism evidence="3 4">
    <name type="scientific">Photobacterium arenosum</name>
    <dbReference type="NCBI Taxonomy" id="2774143"/>
    <lineage>
        <taxon>Bacteria</taxon>
        <taxon>Pseudomonadati</taxon>
        <taxon>Pseudomonadota</taxon>
        <taxon>Gammaproteobacteria</taxon>
        <taxon>Vibrionales</taxon>
        <taxon>Vibrionaceae</taxon>
        <taxon>Photobacterium</taxon>
    </lineage>
</organism>
<dbReference type="InterPro" id="IPR010985">
    <property type="entry name" value="Ribbon_hlx_hlx"/>
</dbReference>
<dbReference type="SUPFAM" id="SSF47598">
    <property type="entry name" value="Ribbon-helix-helix"/>
    <property type="match status" value="1"/>
</dbReference>
<evidence type="ECO:0000256" key="1">
    <source>
        <dbReference type="ARBA" id="ARBA00022649"/>
    </source>
</evidence>
<dbReference type="Gene3D" id="1.20.5.780">
    <property type="entry name" value="Single helix bin"/>
    <property type="match status" value="1"/>
</dbReference>
<comment type="caution">
    <text evidence="3">The sequence shown here is derived from an EMBL/GenBank/DDBJ whole genome shotgun (WGS) entry which is preliminary data.</text>
</comment>
<keyword evidence="4" id="KW-1185">Reference proteome</keyword>
<dbReference type="PANTHER" id="PTHR35401">
    <property type="entry name" value="COPG FAMILY HELIX-TURN-HELIX PROTEIN-RELATED-RELATED"/>
    <property type="match status" value="1"/>
</dbReference>
<protein>
    <submittedName>
        <fullName evidence="3">DUF1778 domain-containing protein</fullName>
    </submittedName>
</protein>
<sequence>MSSAALCETKQSARLDLKTNQLVKNQLEEAAALSGVNLTAFILSAASEKAREVMKFNSHTTLSNTAWTNLNEILENPPTEATPALKALMQRRRTKSGSTV</sequence>
<proteinExistence type="inferred from homology"/>
<evidence type="ECO:0000313" key="3">
    <source>
        <dbReference type="EMBL" id="MBD8514464.1"/>
    </source>
</evidence>
<name>A0ABR9BPH1_9GAMM</name>
<dbReference type="Pfam" id="PF08681">
    <property type="entry name" value="TacA1"/>
    <property type="match status" value="1"/>
</dbReference>
<dbReference type="PANTHER" id="PTHR35401:SF2">
    <property type="entry name" value="ABC-TYPE TRANSPORT SYSTEM"/>
    <property type="match status" value="1"/>
</dbReference>
<reference evidence="3 4" key="1">
    <citation type="submission" date="2020-09" db="EMBL/GenBank/DDBJ databases">
        <title>Photobacterium sp. CAU 1568 isolated from sand of Sido Beach.</title>
        <authorList>
            <person name="Kim W."/>
        </authorList>
    </citation>
    <scope>NUCLEOTIDE SEQUENCE [LARGE SCALE GENOMIC DNA]</scope>
    <source>
        <strain evidence="3 4">CAU 1568</strain>
    </source>
</reference>
<dbReference type="RefSeq" id="WP_192017097.1">
    <property type="nucleotide sequence ID" value="NZ_JACYTP010000013.1"/>
</dbReference>
<accession>A0ABR9BPH1</accession>
<dbReference type="Proteomes" id="UP000649768">
    <property type="component" value="Unassembled WGS sequence"/>
</dbReference>
<dbReference type="InterPro" id="IPR014795">
    <property type="entry name" value="TacA_1-like"/>
</dbReference>
<dbReference type="EMBL" id="JACYTP010000013">
    <property type="protein sequence ID" value="MBD8514464.1"/>
    <property type="molecule type" value="Genomic_DNA"/>
</dbReference>
<keyword evidence="1" id="KW-1277">Toxin-antitoxin system</keyword>
<gene>
    <name evidence="3" type="ORF">IFO68_17420</name>
</gene>
<evidence type="ECO:0000313" key="4">
    <source>
        <dbReference type="Proteomes" id="UP000649768"/>
    </source>
</evidence>